<dbReference type="CDD" id="cd17347">
    <property type="entry name" value="MFS_SLC15A1_2_like"/>
    <property type="match status" value="1"/>
</dbReference>
<dbReference type="InterPro" id="IPR036259">
    <property type="entry name" value="MFS_trans_sf"/>
</dbReference>
<dbReference type="WBParaSite" id="MBELARI_LOCUS9174">
    <property type="protein sequence ID" value="MBELARI_LOCUS9174"/>
    <property type="gene ID" value="MBELARI_LOCUS9174"/>
</dbReference>
<evidence type="ECO:0000256" key="1">
    <source>
        <dbReference type="ARBA" id="ARBA00004141"/>
    </source>
</evidence>
<feature type="transmembrane region" description="Helical" evidence="12">
    <location>
        <begin position="140"/>
        <end position="164"/>
    </location>
</feature>
<dbReference type="SUPFAM" id="SSF103473">
    <property type="entry name" value="MFS general substrate transporter"/>
    <property type="match status" value="1"/>
</dbReference>
<dbReference type="FunFam" id="1.20.1250.20:FF:000049">
    <property type="entry name" value="Solute carrier family 15 member 2"/>
    <property type="match status" value="1"/>
</dbReference>
<feature type="transmembrane region" description="Helical" evidence="12">
    <location>
        <begin position="361"/>
        <end position="382"/>
    </location>
</feature>
<evidence type="ECO:0000313" key="14">
    <source>
        <dbReference type="WBParaSite" id="MBELARI_LOCUS9174"/>
    </source>
</evidence>
<feature type="transmembrane region" description="Helical" evidence="12">
    <location>
        <begin position="772"/>
        <end position="795"/>
    </location>
</feature>
<dbReference type="Proteomes" id="UP000887575">
    <property type="component" value="Unassembled WGS sequence"/>
</dbReference>
<evidence type="ECO:0000256" key="5">
    <source>
        <dbReference type="ARBA" id="ARBA00022856"/>
    </source>
</evidence>
<evidence type="ECO:0000256" key="8">
    <source>
        <dbReference type="ARBA" id="ARBA00023136"/>
    </source>
</evidence>
<keyword evidence="8 12" id="KW-0472">Membrane</keyword>
<dbReference type="GO" id="GO:0015031">
    <property type="term" value="P:protein transport"/>
    <property type="evidence" value="ECO:0007669"/>
    <property type="project" value="UniProtKB-KW"/>
</dbReference>
<dbReference type="PROSITE" id="PS01023">
    <property type="entry name" value="PTR2_2"/>
    <property type="match status" value="1"/>
</dbReference>
<keyword evidence="6" id="KW-0653">Protein transport</keyword>
<evidence type="ECO:0000256" key="12">
    <source>
        <dbReference type="SAM" id="Phobius"/>
    </source>
</evidence>
<dbReference type="NCBIfam" id="TIGR00926">
    <property type="entry name" value="2A1704"/>
    <property type="match status" value="1"/>
</dbReference>
<feature type="compositionally biased region" description="Basic and acidic residues" evidence="11">
    <location>
        <begin position="818"/>
        <end position="827"/>
    </location>
</feature>
<dbReference type="AlphaFoldDB" id="A0AAF3FR64"/>
<feature type="transmembrane region" description="Helical" evidence="12">
    <location>
        <begin position="213"/>
        <end position="238"/>
    </location>
</feature>
<evidence type="ECO:0000256" key="2">
    <source>
        <dbReference type="ARBA" id="ARBA00005982"/>
    </source>
</evidence>
<evidence type="ECO:0000313" key="13">
    <source>
        <dbReference type="Proteomes" id="UP000887575"/>
    </source>
</evidence>
<evidence type="ECO:0000256" key="11">
    <source>
        <dbReference type="SAM" id="MobiDB-lite"/>
    </source>
</evidence>
<feature type="transmembrane region" description="Helical" evidence="12">
    <location>
        <begin position="176"/>
        <end position="201"/>
    </location>
</feature>
<dbReference type="InterPro" id="IPR004768">
    <property type="entry name" value="Oligopep_transport"/>
</dbReference>
<comment type="similarity">
    <text evidence="2 10">Belongs to the major facilitator superfamily. Proton-dependent oligopeptide transporter (POT/PTR) (TC 2.A.17) family.</text>
</comment>
<keyword evidence="7 12" id="KW-1133">Transmembrane helix</keyword>
<dbReference type="PANTHER" id="PTHR11654">
    <property type="entry name" value="OLIGOPEPTIDE TRANSPORTER-RELATED"/>
    <property type="match status" value="1"/>
</dbReference>
<dbReference type="PROSITE" id="PS01022">
    <property type="entry name" value="PTR2_1"/>
    <property type="match status" value="1"/>
</dbReference>
<keyword evidence="5" id="KW-0571">Peptide transport</keyword>
<feature type="transmembrane region" description="Helical" evidence="12">
    <location>
        <begin position="313"/>
        <end position="330"/>
    </location>
</feature>
<evidence type="ECO:0000256" key="4">
    <source>
        <dbReference type="ARBA" id="ARBA00022692"/>
    </source>
</evidence>
<feature type="transmembrane region" description="Helical" evidence="12">
    <location>
        <begin position="108"/>
        <end position="128"/>
    </location>
</feature>
<feature type="transmembrane region" description="Helical" evidence="12">
    <location>
        <begin position="394"/>
        <end position="413"/>
    </location>
</feature>
<feature type="region of interest" description="Disordered" evidence="11">
    <location>
        <begin position="1"/>
        <end position="25"/>
    </location>
</feature>
<keyword evidence="4 10" id="KW-0812">Transmembrane</keyword>
<proteinExistence type="inferred from homology"/>
<dbReference type="Gene3D" id="1.20.1250.20">
    <property type="entry name" value="MFS general substrate transporter like domains"/>
    <property type="match status" value="2"/>
</dbReference>
<accession>A0AAF3FR64</accession>
<organism evidence="13 14">
    <name type="scientific">Mesorhabditis belari</name>
    <dbReference type="NCBI Taxonomy" id="2138241"/>
    <lineage>
        <taxon>Eukaryota</taxon>
        <taxon>Metazoa</taxon>
        <taxon>Ecdysozoa</taxon>
        <taxon>Nematoda</taxon>
        <taxon>Chromadorea</taxon>
        <taxon>Rhabditida</taxon>
        <taxon>Rhabditina</taxon>
        <taxon>Rhabditomorpha</taxon>
        <taxon>Rhabditoidea</taxon>
        <taxon>Rhabditidae</taxon>
        <taxon>Mesorhabditinae</taxon>
        <taxon>Mesorhabditis</taxon>
    </lineage>
</organism>
<protein>
    <recommendedName>
        <fullName evidence="9">Oligopeptide transporter 1</fullName>
    </recommendedName>
</protein>
<evidence type="ECO:0000256" key="7">
    <source>
        <dbReference type="ARBA" id="ARBA00022989"/>
    </source>
</evidence>
<dbReference type="GO" id="GO:0035673">
    <property type="term" value="F:oligopeptide transmembrane transporter activity"/>
    <property type="evidence" value="ECO:0007669"/>
    <property type="project" value="InterPro"/>
</dbReference>
<dbReference type="InterPro" id="IPR000109">
    <property type="entry name" value="POT_fam"/>
</dbReference>
<name>A0AAF3FR64_9BILA</name>
<dbReference type="GO" id="GO:0016020">
    <property type="term" value="C:membrane"/>
    <property type="evidence" value="ECO:0007669"/>
    <property type="project" value="UniProtKB-SubCell"/>
</dbReference>
<feature type="transmembrane region" description="Helical" evidence="12">
    <location>
        <begin position="81"/>
        <end position="101"/>
    </location>
</feature>
<reference evidence="14" key="1">
    <citation type="submission" date="2024-02" db="UniProtKB">
        <authorList>
            <consortium name="WormBaseParasite"/>
        </authorList>
    </citation>
    <scope>IDENTIFICATION</scope>
</reference>
<evidence type="ECO:0000256" key="3">
    <source>
        <dbReference type="ARBA" id="ARBA00022448"/>
    </source>
</evidence>
<keyword evidence="3 10" id="KW-0813">Transport</keyword>
<feature type="transmembrane region" description="Helical" evidence="12">
    <location>
        <begin position="705"/>
        <end position="724"/>
    </location>
</feature>
<evidence type="ECO:0000256" key="6">
    <source>
        <dbReference type="ARBA" id="ARBA00022927"/>
    </source>
</evidence>
<feature type="transmembrane region" description="Helical" evidence="12">
    <location>
        <begin position="745"/>
        <end position="766"/>
    </location>
</feature>
<evidence type="ECO:0000256" key="10">
    <source>
        <dbReference type="RuleBase" id="RU003755"/>
    </source>
</evidence>
<sequence length="851" mass="95728">MAKKPRSDTDEECSSSSGQDVAKRDFKEPTTWPEMIRAWPKTTFCIVSNEFCERFSYYGMRTVLTFYLLNVLKFSDSQSTIFFNGFTVLCYFTPILGSIVADGFVGKFWTIFAVSILYAAGQIILALASTKDSSSSIHPWMDMIGLVTIGFGTGGIKPCVSAFGGDQFEKGHERMLSMFFSMFYFSINAGSMISTFIAPIFRSMSCMGQDSCYPLAFGVPAILMIVATCLFMAGSFWYKKPPPTENVFAEVFRIIRRALGNKMRASEPKEHWLDHYMTTHVCESDPRCMQLKQDRRSKKACHKLGYVDDVRQLLRLLIMFLPVPMFWALYDQQGSVWLIQGIQMDCRLWGNVLFMPDQVQVLNAVLILCFIPIFQVFIYPLASKVIVLTPLRKMVAGGFLAAISFMITGFVQLRVNQTLAVLPDSGQAFVSFFNMHPNCTFTVQGPDEIVNFPFNYSQQDVRKHGDIPESKSFHVPKGYQNFTINYTDGDCTTNADLPRSVGGSFESKKVYFFAINTFGAVYGEVDTDKPEQGTGEFNAGFLMAMNTPYGQADNNMDNLVLCRANDDGTLKKCDPRKPADFYYWEGDYNQGKDDREDKLEYQRAANKAAPNVSGVTLYVQQYSMKPVKPGKWWLHKMHDTPKNAGSKTPKETDVTSLNASIYIRAQGGVYLFGIISLNPSNPELAYVSDGYMPVMQIVQDNSVSILWQVPQIVVLTAAEILFSITGYEFAYSQCAPTMKSVVQAAWLFTTAIGDGIIVGITAWSPFSNMATMFFVYAIAMAVIICVFALMAVFYYDYKSYTAVDVVEHDDDDEDDDEGRGKDDHLGHDNAAFYRLPPEDKYSDFLDADVRF</sequence>
<feature type="region of interest" description="Disordered" evidence="11">
    <location>
        <begin position="809"/>
        <end position="831"/>
    </location>
</feature>
<dbReference type="Pfam" id="PF00854">
    <property type="entry name" value="PTR2"/>
    <property type="match status" value="2"/>
</dbReference>
<keyword evidence="13" id="KW-1185">Reference proteome</keyword>
<comment type="subcellular location">
    <subcellularLocation>
        <location evidence="1 10">Membrane</location>
        <topology evidence="1 10">Multi-pass membrane protein</topology>
    </subcellularLocation>
</comment>
<evidence type="ECO:0000256" key="9">
    <source>
        <dbReference type="ARBA" id="ARBA00078114"/>
    </source>
</evidence>
<dbReference type="InterPro" id="IPR018456">
    <property type="entry name" value="PTR2_symporter_CS"/>
</dbReference>